<keyword evidence="2" id="KW-0472">Membrane</keyword>
<proteinExistence type="predicted"/>
<keyword evidence="2" id="KW-1133">Transmembrane helix</keyword>
<evidence type="ECO:0000256" key="1">
    <source>
        <dbReference type="SAM" id="MobiDB-lite"/>
    </source>
</evidence>
<evidence type="ECO:0000313" key="5">
    <source>
        <dbReference type="Proteomes" id="UP000262004"/>
    </source>
</evidence>
<dbReference type="Pfam" id="PF09834">
    <property type="entry name" value="DUF2061"/>
    <property type="match status" value="1"/>
</dbReference>
<evidence type="ECO:0000259" key="3">
    <source>
        <dbReference type="Pfam" id="PF09834"/>
    </source>
</evidence>
<dbReference type="OrthoDB" id="9133582at2"/>
<organism evidence="4 5">
    <name type="scientific">Hydrogenophilus thermoluteolus</name>
    <name type="common">Pseudomonas hydrogenothermophila</name>
    <dbReference type="NCBI Taxonomy" id="297"/>
    <lineage>
        <taxon>Bacteria</taxon>
        <taxon>Pseudomonadati</taxon>
        <taxon>Pseudomonadota</taxon>
        <taxon>Hydrogenophilia</taxon>
        <taxon>Hydrogenophilales</taxon>
        <taxon>Hydrogenophilaceae</taxon>
        <taxon>Hydrogenophilus</taxon>
    </lineage>
</organism>
<keyword evidence="2" id="KW-0812">Transmembrane</keyword>
<feature type="region of interest" description="Disordered" evidence="1">
    <location>
        <begin position="70"/>
        <end position="111"/>
    </location>
</feature>
<dbReference type="EMBL" id="AP018558">
    <property type="protein sequence ID" value="BBD78285.1"/>
    <property type="molecule type" value="Genomic_DNA"/>
</dbReference>
<dbReference type="InterPro" id="IPR018638">
    <property type="entry name" value="DUF2061_membrane"/>
</dbReference>
<accession>A0A2Z6E161</accession>
<keyword evidence="5" id="KW-1185">Reference proteome</keyword>
<dbReference type="Proteomes" id="UP000262004">
    <property type="component" value="Chromosome"/>
</dbReference>
<protein>
    <recommendedName>
        <fullName evidence="3">DUF2061 domain-containing protein</fullName>
    </recommendedName>
</protein>
<reference evidence="4 5" key="1">
    <citation type="submission" date="2018-04" db="EMBL/GenBank/DDBJ databases">
        <title>Complete genome sequence of Hydrogenophilus thermoluteolus TH-1.</title>
        <authorList>
            <person name="Arai H."/>
        </authorList>
    </citation>
    <scope>NUCLEOTIDE SEQUENCE [LARGE SCALE GENOMIC DNA]</scope>
    <source>
        <strain evidence="4 5">TH-1</strain>
    </source>
</reference>
<feature type="transmembrane region" description="Helical" evidence="2">
    <location>
        <begin position="21"/>
        <end position="37"/>
    </location>
</feature>
<feature type="compositionally biased region" description="Basic and acidic residues" evidence="1">
    <location>
        <begin position="85"/>
        <end position="101"/>
    </location>
</feature>
<evidence type="ECO:0000256" key="2">
    <source>
        <dbReference type="SAM" id="Phobius"/>
    </source>
</evidence>
<sequence>MSRFRKIIAPHRQLAAKTLSYFTMHITVAALVAYAVTGSWQAALALSLIEPMVQSVAYFFHERFWAARARRTADAPSMRRQQTQPEREGDRGNHRSERDQPCHSGPVAAHP</sequence>
<feature type="domain" description="DUF2061" evidence="3">
    <location>
        <begin position="16"/>
        <end position="66"/>
    </location>
</feature>
<dbReference type="AlphaFoldDB" id="A0A2Z6E161"/>
<name>A0A2Z6E161_HYDTE</name>
<evidence type="ECO:0000313" key="4">
    <source>
        <dbReference type="EMBL" id="BBD78285.1"/>
    </source>
</evidence>
<gene>
    <name evidence="4" type="ORF">HPTL_2031</name>
</gene>
<dbReference type="KEGG" id="htl:HPTL_2031"/>